<dbReference type="Proteomes" id="UP001210609">
    <property type="component" value="Chromosome"/>
</dbReference>
<feature type="region of interest" description="Disordered" evidence="1">
    <location>
        <begin position="1"/>
        <end position="40"/>
    </location>
</feature>
<evidence type="ECO:0000313" key="3">
    <source>
        <dbReference type="Proteomes" id="UP001210609"/>
    </source>
</evidence>
<dbReference type="EMBL" id="CP114202">
    <property type="protein sequence ID" value="WAU01502.1"/>
    <property type="molecule type" value="Genomic_DNA"/>
</dbReference>
<sequence length="180" mass="19061">MTECPAPREGGALQPFHGPSDVHSARPPQSHGATTSPRAIPFYDRPFTAIPCDDVREALAMSPARRQVLILDCCFSGRAVQESMGTVAEFAATTGTYVLSSTSSTRAAIASLGKLYPDFTGMLIDILERGVKGAPELLDIRTIYHTLRERLAGQGAPQPKMTSRGGVPLALGLSHAADAV</sequence>
<proteinExistence type="predicted"/>
<reference evidence="2 3" key="1">
    <citation type="submission" date="2022-12" db="EMBL/GenBank/DDBJ databases">
        <authorList>
            <person name="Ruckert C."/>
            <person name="Busche T."/>
            <person name="Kalinowski J."/>
            <person name="Wittmann C."/>
        </authorList>
    </citation>
    <scope>NUCLEOTIDE SEQUENCE [LARGE SCALE GENOMIC DNA]</scope>
    <source>
        <strain evidence="2 3">DSM 40555</strain>
    </source>
</reference>
<evidence type="ECO:0000313" key="2">
    <source>
        <dbReference type="EMBL" id="WAU01502.1"/>
    </source>
</evidence>
<protein>
    <submittedName>
        <fullName evidence="2">Caspase family protein</fullName>
    </submittedName>
</protein>
<keyword evidence="3" id="KW-1185">Reference proteome</keyword>
<dbReference type="Gene3D" id="3.40.50.1460">
    <property type="match status" value="1"/>
</dbReference>
<organism evidence="2 3">
    <name type="scientific">Streptomyces nigrescens</name>
    <dbReference type="NCBI Taxonomy" id="1920"/>
    <lineage>
        <taxon>Bacteria</taxon>
        <taxon>Bacillati</taxon>
        <taxon>Actinomycetota</taxon>
        <taxon>Actinomycetes</taxon>
        <taxon>Kitasatosporales</taxon>
        <taxon>Streptomycetaceae</taxon>
        <taxon>Streptomyces</taxon>
    </lineage>
</organism>
<name>A0ABY7IRK8_STRNI</name>
<evidence type="ECO:0000256" key="1">
    <source>
        <dbReference type="SAM" id="MobiDB-lite"/>
    </source>
</evidence>
<gene>
    <name evidence="2" type="ORF">STRLI_007866</name>
</gene>
<accession>A0ABY7IRK8</accession>